<name>A0A7C4JL96_9CREN</name>
<keyword evidence="3 6" id="KW-0812">Transmembrane</keyword>
<feature type="transmembrane region" description="Helical" evidence="6">
    <location>
        <begin position="12"/>
        <end position="33"/>
    </location>
</feature>
<dbReference type="PANTHER" id="PTHR10806:SF6">
    <property type="entry name" value="SIGNAL PEPTIDASE COMPLEX CATALYTIC SUBUNIT SEC11"/>
    <property type="match status" value="1"/>
</dbReference>
<evidence type="ECO:0000256" key="5">
    <source>
        <dbReference type="ARBA" id="ARBA00023136"/>
    </source>
</evidence>
<dbReference type="GO" id="GO:0004252">
    <property type="term" value="F:serine-type endopeptidase activity"/>
    <property type="evidence" value="ECO:0007669"/>
    <property type="project" value="InterPro"/>
</dbReference>
<dbReference type="NCBIfam" id="TIGR02228">
    <property type="entry name" value="sigpep_I_arch"/>
    <property type="match status" value="1"/>
</dbReference>
<evidence type="ECO:0000313" key="9">
    <source>
        <dbReference type="EMBL" id="HGQ65079.1"/>
    </source>
</evidence>
<dbReference type="GO" id="GO:0006465">
    <property type="term" value="P:signal peptide processing"/>
    <property type="evidence" value="ECO:0007669"/>
    <property type="project" value="InterPro"/>
</dbReference>
<feature type="transmembrane region" description="Helical" evidence="6">
    <location>
        <begin position="211"/>
        <end position="232"/>
    </location>
</feature>
<dbReference type="Gene3D" id="2.10.109.10">
    <property type="entry name" value="Umud Fragment, subunit A"/>
    <property type="match status" value="1"/>
</dbReference>
<keyword evidence="4 6" id="KW-1133">Transmembrane helix</keyword>
<dbReference type="InterPro" id="IPR015927">
    <property type="entry name" value="Peptidase_S24_S26A/B/C"/>
</dbReference>
<dbReference type="InterPro" id="IPR019533">
    <property type="entry name" value="Peptidase_S26"/>
</dbReference>
<feature type="transmembrane region" description="Helical" evidence="6">
    <location>
        <begin position="252"/>
        <end position="277"/>
    </location>
</feature>
<dbReference type="SUPFAM" id="SSF51306">
    <property type="entry name" value="LexA/Signal peptidase"/>
    <property type="match status" value="1"/>
</dbReference>
<feature type="transmembrane region" description="Helical" evidence="6">
    <location>
        <begin position="69"/>
        <end position="88"/>
    </location>
</feature>
<dbReference type="InterPro" id="IPR001733">
    <property type="entry name" value="Peptidase_S26B"/>
</dbReference>
<feature type="transmembrane region" description="Helical" evidence="6">
    <location>
        <begin position="100"/>
        <end position="118"/>
    </location>
</feature>
<accession>A0A7C4JL96</accession>
<sequence>MIIRRATNNLTTLFSLAMLIILFFVPNIAILIGGILGTYVTYFAWSIAILTSLAVILDRRGLNYLNNYSGVFFAGILITIYTIMGFFWGFSYRVYPKPSFLLIGIALFLIKIVSAEISRSLSMGLIKQKILKILIGVLVGLFYGKTYLVFISDLQGVYSKPMMFMPSIMYNLLITLFHLYGGFTPALIFRVIIDGYWEFFPLTLHTQEIGIAWRGLSMVIYYGLLVYVLQSIPSLKGISKEIFKPKTTARKIANVLPTTITITISVGLLAMILNGVLPLVIISGSMRPLYDVGDIVFVKVGEQVKLNDVVAYKLSNGLVVVHRIIEVRYQGYILKGDANPDPDPYIVKKEQIIGKIIGAIPRIGWIAIVLREGFKHISNPVATSVLLTGLTLIAGLIIIRRRSSEHRKIYKRF</sequence>
<dbReference type="EMBL" id="DTCK01000048">
    <property type="protein sequence ID" value="HGQ36779.1"/>
    <property type="molecule type" value="Genomic_DNA"/>
</dbReference>
<comment type="caution">
    <text evidence="9">The sequence shown here is derived from an EMBL/GenBank/DDBJ whole genome shotgun (WGS) entry which is preliminary data.</text>
</comment>
<gene>
    <name evidence="9" type="ORF">ENU08_07540</name>
    <name evidence="8" type="ORF">ENU41_08935</name>
</gene>
<evidence type="ECO:0000256" key="2">
    <source>
        <dbReference type="ARBA" id="ARBA00022670"/>
    </source>
</evidence>
<dbReference type="AlphaFoldDB" id="A0A7C4JL96"/>
<feature type="transmembrane region" description="Helical" evidence="6">
    <location>
        <begin position="130"/>
        <end position="148"/>
    </location>
</feature>
<dbReference type="GO" id="GO:0009003">
    <property type="term" value="F:signal peptidase activity"/>
    <property type="evidence" value="ECO:0007669"/>
    <property type="project" value="UniProtKB-EC"/>
</dbReference>
<feature type="transmembrane region" description="Helical" evidence="6">
    <location>
        <begin position="352"/>
        <end position="371"/>
    </location>
</feature>
<comment type="subcellular location">
    <subcellularLocation>
        <location evidence="1">Endomembrane system</location>
    </subcellularLocation>
</comment>
<evidence type="ECO:0000313" key="8">
    <source>
        <dbReference type="EMBL" id="HGQ36779.1"/>
    </source>
</evidence>
<feature type="transmembrane region" description="Helical" evidence="6">
    <location>
        <begin position="168"/>
        <end position="191"/>
    </location>
</feature>
<dbReference type="GO" id="GO:0012505">
    <property type="term" value="C:endomembrane system"/>
    <property type="evidence" value="ECO:0007669"/>
    <property type="project" value="UniProtKB-SubCell"/>
</dbReference>
<dbReference type="EMBL" id="DTBD01000069">
    <property type="protein sequence ID" value="HGQ65079.1"/>
    <property type="molecule type" value="Genomic_DNA"/>
</dbReference>
<evidence type="ECO:0000256" key="3">
    <source>
        <dbReference type="ARBA" id="ARBA00022692"/>
    </source>
</evidence>
<reference evidence="9" key="1">
    <citation type="journal article" date="2020" name="mSystems">
        <title>Genome- and Community-Level Interaction Insights into Carbon Utilization and Element Cycling Functions of Hydrothermarchaeota in Hydrothermal Sediment.</title>
        <authorList>
            <person name="Zhou Z."/>
            <person name="Liu Y."/>
            <person name="Xu W."/>
            <person name="Pan J."/>
            <person name="Luo Z.H."/>
            <person name="Li M."/>
        </authorList>
    </citation>
    <scope>NUCLEOTIDE SEQUENCE [LARGE SCALE GENOMIC DNA]</scope>
    <source>
        <strain evidence="9">SpSt-637</strain>
        <strain evidence="8">SpSt-667</strain>
    </source>
</reference>
<dbReference type="PANTHER" id="PTHR10806">
    <property type="entry name" value="SIGNAL PEPTIDASE COMPLEX CATALYTIC SUBUNIT SEC11"/>
    <property type="match status" value="1"/>
</dbReference>
<feature type="transmembrane region" description="Helical" evidence="6">
    <location>
        <begin position="39"/>
        <end position="57"/>
    </location>
</feature>
<dbReference type="GO" id="GO:0016020">
    <property type="term" value="C:membrane"/>
    <property type="evidence" value="ECO:0007669"/>
    <property type="project" value="InterPro"/>
</dbReference>
<dbReference type="EC" id="3.4.21.89" evidence="9"/>
<feature type="domain" description="Peptidase S24/S26A/S26B/S26C" evidence="7">
    <location>
        <begin position="280"/>
        <end position="357"/>
    </location>
</feature>
<evidence type="ECO:0000259" key="7">
    <source>
        <dbReference type="Pfam" id="PF00717"/>
    </source>
</evidence>
<feature type="transmembrane region" description="Helical" evidence="6">
    <location>
        <begin position="377"/>
        <end position="399"/>
    </location>
</feature>
<dbReference type="InterPro" id="IPR036286">
    <property type="entry name" value="LexA/Signal_pep-like_sf"/>
</dbReference>
<protein>
    <submittedName>
        <fullName evidence="9">Signal peptidase I</fullName>
        <ecNumber evidence="9">3.4.21.89</ecNumber>
    </submittedName>
</protein>
<proteinExistence type="predicted"/>
<evidence type="ECO:0000256" key="1">
    <source>
        <dbReference type="ARBA" id="ARBA00004308"/>
    </source>
</evidence>
<organism evidence="9">
    <name type="scientific">Ignisphaera aggregans</name>
    <dbReference type="NCBI Taxonomy" id="334771"/>
    <lineage>
        <taxon>Archaea</taxon>
        <taxon>Thermoproteota</taxon>
        <taxon>Thermoprotei</taxon>
        <taxon>Desulfurococcales</taxon>
        <taxon>Desulfurococcaceae</taxon>
        <taxon>Ignisphaera</taxon>
    </lineage>
</organism>
<evidence type="ECO:0000256" key="4">
    <source>
        <dbReference type="ARBA" id="ARBA00022989"/>
    </source>
</evidence>
<keyword evidence="2" id="KW-0645">Protease</keyword>
<dbReference type="CDD" id="cd06530">
    <property type="entry name" value="S26_SPase_I"/>
    <property type="match status" value="1"/>
</dbReference>
<evidence type="ECO:0000256" key="6">
    <source>
        <dbReference type="SAM" id="Phobius"/>
    </source>
</evidence>
<keyword evidence="9" id="KW-0378">Hydrolase</keyword>
<keyword evidence="5 6" id="KW-0472">Membrane</keyword>
<dbReference type="Pfam" id="PF00717">
    <property type="entry name" value="Peptidase_S24"/>
    <property type="match status" value="1"/>
</dbReference>